<keyword evidence="3" id="KW-1003">Cell membrane</keyword>
<name>A0ABT1E5C7_9FIRM</name>
<dbReference type="InterPro" id="IPR003445">
    <property type="entry name" value="Cat_transpt"/>
</dbReference>
<dbReference type="Pfam" id="PF02386">
    <property type="entry name" value="TrkH"/>
    <property type="match status" value="1"/>
</dbReference>
<evidence type="ECO:0000256" key="5">
    <source>
        <dbReference type="ARBA" id="ARBA00022989"/>
    </source>
</evidence>
<dbReference type="PANTHER" id="PTHR32024">
    <property type="entry name" value="TRK SYSTEM POTASSIUM UPTAKE PROTEIN TRKG-RELATED"/>
    <property type="match status" value="1"/>
</dbReference>
<proteinExistence type="predicted"/>
<evidence type="ECO:0000256" key="3">
    <source>
        <dbReference type="ARBA" id="ARBA00022475"/>
    </source>
</evidence>
<dbReference type="Proteomes" id="UP001523566">
    <property type="component" value="Unassembled WGS sequence"/>
</dbReference>
<feature type="transmembrane region" description="Helical" evidence="8">
    <location>
        <begin position="74"/>
        <end position="98"/>
    </location>
</feature>
<comment type="subcellular location">
    <subcellularLocation>
        <location evidence="1">Cell membrane</location>
        <topology evidence="1">Multi-pass membrane protein</topology>
    </subcellularLocation>
</comment>
<feature type="transmembrane region" description="Helical" evidence="8">
    <location>
        <begin position="15"/>
        <end position="35"/>
    </location>
</feature>
<keyword evidence="10" id="KW-1185">Reference proteome</keyword>
<dbReference type="EMBL" id="JAMZFW010000001">
    <property type="protein sequence ID" value="MCP1101045.1"/>
    <property type="molecule type" value="Genomic_DNA"/>
</dbReference>
<evidence type="ECO:0000256" key="7">
    <source>
        <dbReference type="ARBA" id="ARBA00023136"/>
    </source>
</evidence>
<reference evidence="9 10" key="1">
    <citation type="journal article" date="2022" name="Genome Biol. Evol.">
        <title>Host diet, physiology and behaviors set the stage for Lachnospiraceae cladogenesis.</title>
        <authorList>
            <person name="Vera-Ponce De Leon A."/>
            <person name="Schneider M."/>
            <person name="Jahnes B.C."/>
            <person name="Sadowski V."/>
            <person name="Camuy-Velez L.A."/>
            <person name="Duan J."/>
            <person name="Sabree Z.L."/>
        </authorList>
    </citation>
    <scope>NUCLEOTIDE SEQUENCE [LARGE SCALE GENOMIC DNA]</scope>
    <source>
        <strain evidence="9 10">PAL113</strain>
    </source>
</reference>
<evidence type="ECO:0000313" key="9">
    <source>
        <dbReference type="EMBL" id="MCP1101045.1"/>
    </source>
</evidence>
<feature type="transmembrane region" description="Helical" evidence="8">
    <location>
        <begin position="191"/>
        <end position="212"/>
    </location>
</feature>
<keyword evidence="4 8" id="KW-0812">Transmembrane</keyword>
<keyword evidence="6" id="KW-0406">Ion transport</keyword>
<feature type="transmembrane region" description="Helical" evidence="8">
    <location>
        <begin position="129"/>
        <end position="150"/>
    </location>
</feature>
<feature type="transmembrane region" description="Helical" evidence="8">
    <location>
        <begin position="239"/>
        <end position="258"/>
    </location>
</feature>
<gene>
    <name evidence="9" type="ORF">NK125_01285</name>
</gene>
<dbReference type="PANTHER" id="PTHR32024:SF1">
    <property type="entry name" value="KTR SYSTEM POTASSIUM UPTAKE PROTEIN B"/>
    <property type="match status" value="1"/>
</dbReference>
<comment type="caution">
    <text evidence="9">The sequence shown here is derived from an EMBL/GenBank/DDBJ whole genome shotgun (WGS) entry which is preliminary data.</text>
</comment>
<sequence length="459" mass="49755">MNTKKRNLRWDTMRILAGGFLGTIFLGAFLLWLPICNNEPITFLDSLFTSTTAVCVTGLVTIVPATQFTLLGKVILLLLIQIGGLGIIACTTGFFILIKKKITISERVIISETYSSDGPGGMVKMVRRAVLGTFFVEAVGAAVYACYFIPHYGVINGIGYSVFHSISAFCNAGIDILGSTSFAEFVHNPLININTMLLIILGGIGFIVWFDIVDNGKRIRKHEVPKKWWFTRLNLHSKIALTTTAIMLVAGTLAILFFEYNNPETMGKFSVGDKIMSAAFQSVTTRTAGYFTLPQNVLHNETKLFGAIWMFIGGSPGGTAGGIKTTTIAMLVLTAIAVIRGGEDTECFGRKISKSNFRTGFAVSLLAMIIYLVGTMAIVMIESDSVPVIDIIYETASASGTVGLTANLTPNLQKTSQIVLIGMMYLGRIGPLTFALVFGGRRHAASQIRELPERNILVG</sequence>
<accession>A0ABT1E5C7</accession>
<protein>
    <submittedName>
        <fullName evidence="9">Potassium transporter KtrB</fullName>
    </submittedName>
</protein>
<keyword evidence="7 8" id="KW-0472">Membrane</keyword>
<evidence type="ECO:0000256" key="2">
    <source>
        <dbReference type="ARBA" id="ARBA00022448"/>
    </source>
</evidence>
<keyword evidence="2" id="KW-0813">Transport</keyword>
<evidence type="ECO:0000256" key="1">
    <source>
        <dbReference type="ARBA" id="ARBA00004651"/>
    </source>
</evidence>
<feature type="transmembrane region" description="Helical" evidence="8">
    <location>
        <begin position="360"/>
        <end position="381"/>
    </location>
</feature>
<evidence type="ECO:0000256" key="6">
    <source>
        <dbReference type="ARBA" id="ARBA00023065"/>
    </source>
</evidence>
<evidence type="ECO:0000313" key="10">
    <source>
        <dbReference type="Proteomes" id="UP001523566"/>
    </source>
</evidence>
<feature type="transmembrane region" description="Helical" evidence="8">
    <location>
        <begin position="418"/>
        <end position="439"/>
    </location>
</feature>
<dbReference type="RefSeq" id="WP_262064827.1">
    <property type="nucleotide sequence ID" value="NZ_JAMXOD010000001.1"/>
</dbReference>
<evidence type="ECO:0000256" key="4">
    <source>
        <dbReference type="ARBA" id="ARBA00022692"/>
    </source>
</evidence>
<feature type="transmembrane region" description="Helical" evidence="8">
    <location>
        <begin position="319"/>
        <end position="339"/>
    </location>
</feature>
<keyword evidence="5 8" id="KW-1133">Transmembrane helix</keyword>
<organism evidence="9 10">
    <name type="scientific">Aequitasia blattaphilus</name>
    <dbReference type="NCBI Taxonomy" id="2949332"/>
    <lineage>
        <taxon>Bacteria</taxon>
        <taxon>Bacillati</taxon>
        <taxon>Bacillota</taxon>
        <taxon>Clostridia</taxon>
        <taxon>Lachnospirales</taxon>
        <taxon>Lachnospiraceae</taxon>
        <taxon>Aequitasia</taxon>
    </lineage>
</organism>
<evidence type="ECO:0000256" key="8">
    <source>
        <dbReference type="SAM" id="Phobius"/>
    </source>
</evidence>